<evidence type="ECO:0000313" key="7">
    <source>
        <dbReference type="EMBL" id="QDZ13967.1"/>
    </source>
</evidence>
<evidence type="ECO:0000256" key="6">
    <source>
        <dbReference type="SAM" id="Phobius"/>
    </source>
</evidence>
<feature type="compositionally biased region" description="Polar residues" evidence="5">
    <location>
        <begin position="1"/>
        <end position="10"/>
    </location>
</feature>
<protein>
    <submittedName>
        <fullName evidence="7">DUF4870 domain-containing protein</fullName>
    </submittedName>
</protein>
<evidence type="ECO:0000256" key="1">
    <source>
        <dbReference type="ARBA" id="ARBA00004141"/>
    </source>
</evidence>
<dbReference type="EMBL" id="CP042305">
    <property type="protein sequence ID" value="QDZ13967.1"/>
    <property type="molecule type" value="Genomic_DNA"/>
</dbReference>
<keyword evidence="2 6" id="KW-0812">Transmembrane</keyword>
<dbReference type="RefSeq" id="WP_146318405.1">
    <property type="nucleotide sequence ID" value="NZ_CP042305.1"/>
</dbReference>
<dbReference type="OrthoDB" id="9808930at2"/>
<name>A0A5B8M004_9MICO</name>
<dbReference type="Proteomes" id="UP000320216">
    <property type="component" value="Chromosome"/>
</dbReference>
<evidence type="ECO:0000256" key="5">
    <source>
        <dbReference type="SAM" id="MobiDB-lite"/>
    </source>
</evidence>
<sequence length="184" mass="20476">MSDQQDQQHPTDPAQQPGSQQYGQQPPYGQQQYGQQQYGQQQYGQQQYGQQPSGQPQYAAPAPPLSPEADRTAAMWAHIGGIVGFLPSLIIWLVLKDRGPRTNIEAKEALNWQITFTIVYIGLWIVTTVVGGVASAIGLWFVSGLFGLLFFALWVVNVIFSIQGGVRVNAGGSYRYPWNFRFIK</sequence>
<dbReference type="InterPro" id="IPR019109">
    <property type="entry name" value="MamF_MmsF"/>
</dbReference>
<accession>A0A5B8M004</accession>
<evidence type="ECO:0000256" key="4">
    <source>
        <dbReference type="ARBA" id="ARBA00023136"/>
    </source>
</evidence>
<evidence type="ECO:0000313" key="8">
    <source>
        <dbReference type="Proteomes" id="UP000320216"/>
    </source>
</evidence>
<keyword evidence="8" id="KW-1185">Reference proteome</keyword>
<dbReference type="SUPFAM" id="SSF81995">
    <property type="entry name" value="beta-sandwich domain of Sec23/24"/>
    <property type="match status" value="1"/>
</dbReference>
<organism evidence="7 8">
    <name type="scientific">Humibacter ginsenosidimutans</name>
    <dbReference type="NCBI Taxonomy" id="2599293"/>
    <lineage>
        <taxon>Bacteria</taxon>
        <taxon>Bacillati</taxon>
        <taxon>Actinomycetota</taxon>
        <taxon>Actinomycetes</taxon>
        <taxon>Micrococcales</taxon>
        <taxon>Microbacteriaceae</taxon>
        <taxon>Humibacter</taxon>
    </lineage>
</organism>
<keyword evidence="4 6" id="KW-0472">Membrane</keyword>
<feature type="compositionally biased region" description="Low complexity" evidence="5">
    <location>
        <begin position="13"/>
        <end position="60"/>
    </location>
</feature>
<evidence type="ECO:0000256" key="3">
    <source>
        <dbReference type="ARBA" id="ARBA00022989"/>
    </source>
</evidence>
<dbReference type="Pfam" id="PF09685">
    <property type="entry name" value="MamF_MmsF"/>
    <property type="match status" value="1"/>
</dbReference>
<gene>
    <name evidence="7" type="ORF">FPZ11_03470</name>
</gene>
<proteinExistence type="predicted"/>
<dbReference type="AlphaFoldDB" id="A0A5B8M004"/>
<feature type="region of interest" description="Disordered" evidence="5">
    <location>
        <begin position="1"/>
        <end position="66"/>
    </location>
</feature>
<reference evidence="7 8" key="1">
    <citation type="submission" date="2019-07" db="EMBL/GenBank/DDBJ databases">
        <title>Full genome sequence of Humibacter sp. WJ7-1.</title>
        <authorList>
            <person name="Im W.-T."/>
        </authorList>
    </citation>
    <scope>NUCLEOTIDE SEQUENCE [LARGE SCALE GENOMIC DNA]</scope>
    <source>
        <strain evidence="7 8">WJ7-1</strain>
    </source>
</reference>
<evidence type="ECO:0000256" key="2">
    <source>
        <dbReference type="ARBA" id="ARBA00022692"/>
    </source>
</evidence>
<keyword evidence="3 6" id="KW-1133">Transmembrane helix</keyword>
<feature type="transmembrane region" description="Helical" evidence="6">
    <location>
        <begin position="116"/>
        <end position="142"/>
    </location>
</feature>
<feature type="transmembrane region" description="Helical" evidence="6">
    <location>
        <begin position="73"/>
        <end position="95"/>
    </location>
</feature>
<comment type="subcellular location">
    <subcellularLocation>
        <location evidence="1">Membrane</location>
        <topology evidence="1">Multi-pass membrane protein</topology>
    </subcellularLocation>
</comment>
<dbReference type="KEGG" id="huw:FPZ11_03470"/>